<keyword evidence="2" id="KW-1185">Reference proteome</keyword>
<evidence type="ECO:0000313" key="1">
    <source>
        <dbReference type="EMBL" id="KAK4100952.1"/>
    </source>
</evidence>
<dbReference type="AlphaFoldDB" id="A0AAN6PZR8"/>
<name>A0AAN6PZR8_9PEZI</name>
<comment type="caution">
    <text evidence="1">The sequence shown here is derived from an EMBL/GenBank/DDBJ whole genome shotgun (WGS) entry which is preliminary data.</text>
</comment>
<reference evidence="1" key="2">
    <citation type="submission" date="2023-05" db="EMBL/GenBank/DDBJ databases">
        <authorList>
            <consortium name="Lawrence Berkeley National Laboratory"/>
            <person name="Steindorff A."/>
            <person name="Hensen N."/>
            <person name="Bonometti L."/>
            <person name="Westerberg I."/>
            <person name="Brannstrom I.O."/>
            <person name="Guillou S."/>
            <person name="Cros-Aarteil S."/>
            <person name="Calhoun S."/>
            <person name="Haridas S."/>
            <person name="Kuo A."/>
            <person name="Mondo S."/>
            <person name="Pangilinan J."/>
            <person name="Riley R."/>
            <person name="Labutti K."/>
            <person name="Andreopoulos B."/>
            <person name="Lipzen A."/>
            <person name="Chen C."/>
            <person name="Yanf M."/>
            <person name="Daum C."/>
            <person name="Ng V."/>
            <person name="Clum A."/>
            <person name="Ohm R."/>
            <person name="Martin F."/>
            <person name="Silar P."/>
            <person name="Natvig D."/>
            <person name="Lalanne C."/>
            <person name="Gautier V."/>
            <person name="Ament-Velasquez S.L."/>
            <person name="Kruys A."/>
            <person name="Hutchinson M.I."/>
            <person name="Powell A.J."/>
            <person name="Barry K."/>
            <person name="Miller A.N."/>
            <person name="Grigoriev I.V."/>
            <person name="Debuchy R."/>
            <person name="Gladieux P."/>
            <person name="Thoren M.H."/>
            <person name="Johannesson H."/>
        </authorList>
    </citation>
    <scope>NUCLEOTIDE SEQUENCE</scope>
    <source>
        <strain evidence="1">CBS 757.83</strain>
    </source>
</reference>
<dbReference type="Proteomes" id="UP001305647">
    <property type="component" value="Unassembled WGS sequence"/>
</dbReference>
<evidence type="ECO:0000313" key="2">
    <source>
        <dbReference type="Proteomes" id="UP001305647"/>
    </source>
</evidence>
<organism evidence="1 2">
    <name type="scientific">Parathielavia hyrcaniae</name>
    <dbReference type="NCBI Taxonomy" id="113614"/>
    <lineage>
        <taxon>Eukaryota</taxon>
        <taxon>Fungi</taxon>
        <taxon>Dikarya</taxon>
        <taxon>Ascomycota</taxon>
        <taxon>Pezizomycotina</taxon>
        <taxon>Sordariomycetes</taxon>
        <taxon>Sordariomycetidae</taxon>
        <taxon>Sordariales</taxon>
        <taxon>Chaetomiaceae</taxon>
        <taxon>Parathielavia</taxon>
    </lineage>
</organism>
<protein>
    <submittedName>
        <fullName evidence="1">Uncharacterized protein</fullName>
    </submittedName>
</protein>
<accession>A0AAN6PZR8</accession>
<proteinExistence type="predicted"/>
<reference evidence="1" key="1">
    <citation type="journal article" date="2023" name="Mol. Phylogenet. Evol.">
        <title>Genome-scale phylogeny and comparative genomics of the fungal order Sordariales.</title>
        <authorList>
            <person name="Hensen N."/>
            <person name="Bonometti L."/>
            <person name="Westerberg I."/>
            <person name="Brannstrom I.O."/>
            <person name="Guillou S."/>
            <person name="Cros-Aarteil S."/>
            <person name="Calhoun S."/>
            <person name="Haridas S."/>
            <person name="Kuo A."/>
            <person name="Mondo S."/>
            <person name="Pangilinan J."/>
            <person name="Riley R."/>
            <person name="LaButti K."/>
            <person name="Andreopoulos B."/>
            <person name="Lipzen A."/>
            <person name="Chen C."/>
            <person name="Yan M."/>
            <person name="Daum C."/>
            <person name="Ng V."/>
            <person name="Clum A."/>
            <person name="Steindorff A."/>
            <person name="Ohm R.A."/>
            <person name="Martin F."/>
            <person name="Silar P."/>
            <person name="Natvig D.O."/>
            <person name="Lalanne C."/>
            <person name="Gautier V."/>
            <person name="Ament-Velasquez S.L."/>
            <person name="Kruys A."/>
            <person name="Hutchinson M.I."/>
            <person name="Powell A.J."/>
            <person name="Barry K."/>
            <person name="Miller A.N."/>
            <person name="Grigoriev I.V."/>
            <person name="Debuchy R."/>
            <person name="Gladieux P."/>
            <person name="Hiltunen Thoren M."/>
            <person name="Johannesson H."/>
        </authorList>
    </citation>
    <scope>NUCLEOTIDE SEQUENCE</scope>
    <source>
        <strain evidence="1">CBS 757.83</strain>
    </source>
</reference>
<gene>
    <name evidence="1" type="ORF">N658DRAFT_74810</name>
</gene>
<dbReference type="EMBL" id="MU863637">
    <property type="protein sequence ID" value="KAK4100952.1"/>
    <property type="molecule type" value="Genomic_DNA"/>
</dbReference>
<sequence length="176" mass="19365">MNLDLETTTMSPTGTSGLETGFCVECQSLRLDDKECGGWTATSKAQPNRPEMPVLSFKRTPTVSPIPWLTELSPQVRADYSPDFPKLADASAVGCEFCGILRTAILEANIAEFEKEGIAAIRLYYYWGILGPIALVGKMGINREPGLLGFLHFAIYSRDSRSLPWVGLEFALQFVP</sequence>